<dbReference type="AlphaFoldDB" id="A0A8J3UAZ0"/>
<feature type="compositionally biased region" description="Low complexity" evidence="1">
    <location>
        <begin position="55"/>
        <end position="70"/>
    </location>
</feature>
<gene>
    <name evidence="2" type="ORF">Pph01_53050</name>
</gene>
<feature type="region of interest" description="Disordered" evidence="1">
    <location>
        <begin position="54"/>
        <end position="77"/>
    </location>
</feature>
<sequence>MALAVGSPASVTISCSASAAPIRSWWMSVPSTITIADGERLNFIVVPPVVRESSGEAGDASAAPASVWASQVGSDPP</sequence>
<organism evidence="2 3">
    <name type="scientific">Planotetraspora phitsanulokensis</name>
    <dbReference type="NCBI Taxonomy" id="575192"/>
    <lineage>
        <taxon>Bacteria</taxon>
        <taxon>Bacillati</taxon>
        <taxon>Actinomycetota</taxon>
        <taxon>Actinomycetes</taxon>
        <taxon>Streptosporangiales</taxon>
        <taxon>Streptosporangiaceae</taxon>
        <taxon>Planotetraspora</taxon>
    </lineage>
</organism>
<evidence type="ECO:0000313" key="3">
    <source>
        <dbReference type="Proteomes" id="UP000622547"/>
    </source>
</evidence>
<proteinExistence type="predicted"/>
<reference evidence="2 3" key="1">
    <citation type="submission" date="2021-01" db="EMBL/GenBank/DDBJ databases">
        <title>Whole genome shotgun sequence of Planotetraspora phitsanulokensis NBRC 104273.</title>
        <authorList>
            <person name="Komaki H."/>
            <person name="Tamura T."/>
        </authorList>
    </citation>
    <scope>NUCLEOTIDE SEQUENCE [LARGE SCALE GENOMIC DNA]</scope>
    <source>
        <strain evidence="2 3">NBRC 104273</strain>
    </source>
</reference>
<dbReference type="Proteomes" id="UP000622547">
    <property type="component" value="Unassembled WGS sequence"/>
</dbReference>
<evidence type="ECO:0000313" key="2">
    <source>
        <dbReference type="EMBL" id="GII40302.1"/>
    </source>
</evidence>
<accession>A0A8J3UAZ0</accession>
<protein>
    <submittedName>
        <fullName evidence="2">Uncharacterized protein</fullName>
    </submittedName>
</protein>
<keyword evidence="3" id="KW-1185">Reference proteome</keyword>
<dbReference type="EMBL" id="BOOP01000025">
    <property type="protein sequence ID" value="GII40302.1"/>
    <property type="molecule type" value="Genomic_DNA"/>
</dbReference>
<comment type="caution">
    <text evidence="2">The sequence shown here is derived from an EMBL/GenBank/DDBJ whole genome shotgun (WGS) entry which is preliminary data.</text>
</comment>
<evidence type="ECO:0000256" key="1">
    <source>
        <dbReference type="SAM" id="MobiDB-lite"/>
    </source>
</evidence>
<name>A0A8J3UAZ0_9ACTN</name>